<evidence type="ECO:0000256" key="1">
    <source>
        <dbReference type="SAM" id="MobiDB-lite"/>
    </source>
</evidence>
<dbReference type="Proteomes" id="UP001221898">
    <property type="component" value="Unassembled WGS sequence"/>
</dbReference>
<keyword evidence="3" id="KW-1185">Reference proteome</keyword>
<name>A0AAD7SPG0_9TELE</name>
<reference evidence="2" key="1">
    <citation type="journal article" date="2023" name="Science">
        <title>Genome structures resolve the early diversification of teleost fishes.</title>
        <authorList>
            <person name="Parey E."/>
            <person name="Louis A."/>
            <person name="Montfort J."/>
            <person name="Bouchez O."/>
            <person name="Roques C."/>
            <person name="Iampietro C."/>
            <person name="Lluch J."/>
            <person name="Castinel A."/>
            <person name="Donnadieu C."/>
            <person name="Desvignes T."/>
            <person name="Floi Bucao C."/>
            <person name="Jouanno E."/>
            <person name="Wen M."/>
            <person name="Mejri S."/>
            <person name="Dirks R."/>
            <person name="Jansen H."/>
            <person name="Henkel C."/>
            <person name="Chen W.J."/>
            <person name="Zahm M."/>
            <person name="Cabau C."/>
            <person name="Klopp C."/>
            <person name="Thompson A.W."/>
            <person name="Robinson-Rechavi M."/>
            <person name="Braasch I."/>
            <person name="Lecointre G."/>
            <person name="Bobe J."/>
            <person name="Postlethwait J.H."/>
            <person name="Berthelot C."/>
            <person name="Roest Crollius H."/>
            <person name="Guiguen Y."/>
        </authorList>
    </citation>
    <scope>NUCLEOTIDE SEQUENCE</scope>
    <source>
        <strain evidence="2">NC1722</strain>
    </source>
</reference>
<accession>A0AAD7SPG0</accession>
<feature type="compositionally biased region" description="Basic and acidic residues" evidence="1">
    <location>
        <begin position="92"/>
        <end position="106"/>
    </location>
</feature>
<evidence type="ECO:0000313" key="2">
    <source>
        <dbReference type="EMBL" id="KAJ8406340.1"/>
    </source>
</evidence>
<proteinExistence type="predicted"/>
<protein>
    <submittedName>
        <fullName evidence="2">Uncharacterized protein</fullName>
    </submittedName>
</protein>
<feature type="region of interest" description="Disordered" evidence="1">
    <location>
        <begin position="49"/>
        <end position="168"/>
    </location>
</feature>
<organism evidence="2 3">
    <name type="scientific">Aldrovandia affinis</name>
    <dbReference type="NCBI Taxonomy" id="143900"/>
    <lineage>
        <taxon>Eukaryota</taxon>
        <taxon>Metazoa</taxon>
        <taxon>Chordata</taxon>
        <taxon>Craniata</taxon>
        <taxon>Vertebrata</taxon>
        <taxon>Euteleostomi</taxon>
        <taxon>Actinopterygii</taxon>
        <taxon>Neopterygii</taxon>
        <taxon>Teleostei</taxon>
        <taxon>Notacanthiformes</taxon>
        <taxon>Halosauridae</taxon>
        <taxon>Aldrovandia</taxon>
    </lineage>
</organism>
<evidence type="ECO:0000313" key="3">
    <source>
        <dbReference type="Proteomes" id="UP001221898"/>
    </source>
</evidence>
<sequence length="168" mass="18047">MAMLLGRLYWWPAGTHRAGSLTPVKRGPAVSLRSQGTFSHCVAFAPGANGHQSKPGSAQYPPLSPTGSAFGFAPRKVAPPETRRAKGALPDARAREPVPRSRDIRRSFSKRSGASRSHYEPVPDCSASIMRVDGPFGQGRGLRTRRPLYISSPGDRDGFSPGVTAPRQ</sequence>
<dbReference type="EMBL" id="JAINUG010000044">
    <property type="protein sequence ID" value="KAJ8406340.1"/>
    <property type="molecule type" value="Genomic_DNA"/>
</dbReference>
<comment type="caution">
    <text evidence="2">The sequence shown here is derived from an EMBL/GenBank/DDBJ whole genome shotgun (WGS) entry which is preliminary data.</text>
</comment>
<dbReference type="AlphaFoldDB" id="A0AAD7SPG0"/>
<gene>
    <name evidence="2" type="ORF">AAFF_G00305710</name>
</gene>